<name>A0A0A9HT26_ARUDO</name>
<dbReference type="AlphaFoldDB" id="A0A0A9HT26"/>
<protein>
    <submittedName>
        <fullName evidence="1">Uncharacterized protein</fullName>
    </submittedName>
</protein>
<accession>A0A0A9HT26</accession>
<sequence length="53" mass="5452">MTTLQSSGGNSTALLSLGSEAMKIMIKSISHNKESLLTAVGSMGTVLTSKIIL</sequence>
<organism evidence="1">
    <name type="scientific">Arundo donax</name>
    <name type="common">Giant reed</name>
    <name type="synonym">Donax arundinaceus</name>
    <dbReference type="NCBI Taxonomy" id="35708"/>
    <lineage>
        <taxon>Eukaryota</taxon>
        <taxon>Viridiplantae</taxon>
        <taxon>Streptophyta</taxon>
        <taxon>Embryophyta</taxon>
        <taxon>Tracheophyta</taxon>
        <taxon>Spermatophyta</taxon>
        <taxon>Magnoliopsida</taxon>
        <taxon>Liliopsida</taxon>
        <taxon>Poales</taxon>
        <taxon>Poaceae</taxon>
        <taxon>PACMAD clade</taxon>
        <taxon>Arundinoideae</taxon>
        <taxon>Arundineae</taxon>
        <taxon>Arundo</taxon>
    </lineage>
</organism>
<dbReference type="EMBL" id="GBRH01159870">
    <property type="protein sequence ID" value="JAE38026.1"/>
    <property type="molecule type" value="Transcribed_RNA"/>
</dbReference>
<reference evidence="1" key="2">
    <citation type="journal article" date="2015" name="Data Brief">
        <title>Shoot transcriptome of the giant reed, Arundo donax.</title>
        <authorList>
            <person name="Barrero R.A."/>
            <person name="Guerrero F.D."/>
            <person name="Moolhuijzen P."/>
            <person name="Goolsby J.A."/>
            <person name="Tidwell J."/>
            <person name="Bellgard S.E."/>
            <person name="Bellgard M.I."/>
        </authorList>
    </citation>
    <scope>NUCLEOTIDE SEQUENCE</scope>
    <source>
        <tissue evidence="1">Shoot tissue taken approximately 20 cm above the soil surface</tissue>
    </source>
</reference>
<evidence type="ECO:0000313" key="1">
    <source>
        <dbReference type="EMBL" id="JAE38026.1"/>
    </source>
</evidence>
<reference evidence="1" key="1">
    <citation type="submission" date="2014-09" db="EMBL/GenBank/DDBJ databases">
        <authorList>
            <person name="Magalhaes I.L.F."/>
            <person name="Oliveira U."/>
            <person name="Santos F.R."/>
            <person name="Vidigal T.H.D.A."/>
            <person name="Brescovit A.D."/>
            <person name="Santos A.J."/>
        </authorList>
    </citation>
    <scope>NUCLEOTIDE SEQUENCE</scope>
    <source>
        <tissue evidence="1">Shoot tissue taken approximately 20 cm above the soil surface</tissue>
    </source>
</reference>
<proteinExistence type="predicted"/>